<accession>A0A3E0HHP9</accession>
<dbReference type="Proteomes" id="UP000256269">
    <property type="component" value="Unassembled WGS sequence"/>
</dbReference>
<dbReference type="EMBL" id="QUNO01000007">
    <property type="protein sequence ID" value="REH45967.1"/>
    <property type="molecule type" value="Genomic_DNA"/>
</dbReference>
<comment type="caution">
    <text evidence="1">The sequence shown here is derived from an EMBL/GenBank/DDBJ whole genome shotgun (WGS) entry which is preliminary data.</text>
</comment>
<reference evidence="1 2" key="1">
    <citation type="submission" date="2018-08" db="EMBL/GenBank/DDBJ databases">
        <title>Genomic Encyclopedia of Archaeal and Bacterial Type Strains, Phase II (KMG-II): from individual species to whole genera.</title>
        <authorList>
            <person name="Goeker M."/>
        </authorList>
    </citation>
    <scope>NUCLEOTIDE SEQUENCE [LARGE SCALE GENOMIC DNA]</scope>
    <source>
        <strain evidence="1 2">DSM 45791</strain>
    </source>
</reference>
<protein>
    <submittedName>
        <fullName evidence="1">Uncharacterized protein</fullName>
    </submittedName>
</protein>
<proteinExistence type="predicted"/>
<evidence type="ECO:0000313" key="1">
    <source>
        <dbReference type="EMBL" id="REH45967.1"/>
    </source>
</evidence>
<gene>
    <name evidence="1" type="ORF">BCF44_10799</name>
</gene>
<name>A0A3E0HHP9_9PSEU</name>
<organism evidence="1 2">
    <name type="scientific">Kutzneria buriramensis</name>
    <dbReference type="NCBI Taxonomy" id="1045776"/>
    <lineage>
        <taxon>Bacteria</taxon>
        <taxon>Bacillati</taxon>
        <taxon>Actinomycetota</taxon>
        <taxon>Actinomycetes</taxon>
        <taxon>Pseudonocardiales</taxon>
        <taxon>Pseudonocardiaceae</taxon>
        <taxon>Kutzneria</taxon>
    </lineage>
</organism>
<dbReference type="AlphaFoldDB" id="A0A3E0HHP9"/>
<keyword evidence="2" id="KW-1185">Reference proteome</keyword>
<sequence>MSVSWVVVGVVSFPIWARAERVWPFGPKEIKEEFLTTPAPAEGVSRTTSARWADMVCR</sequence>
<evidence type="ECO:0000313" key="2">
    <source>
        <dbReference type="Proteomes" id="UP000256269"/>
    </source>
</evidence>